<evidence type="ECO:0000313" key="6">
    <source>
        <dbReference type="Proteomes" id="UP000653644"/>
    </source>
</evidence>
<evidence type="ECO:0000256" key="2">
    <source>
        <dbReference type="ARBA" id="ARBA00023125"/>
    </source>
</evidence>
<protein>
    <recommendedName>
        <fullName evidence="4">HTH araC/xylS-type domain-containing protein</fullName>
    </recommendedName>
</protein>
<dbReference type="EMBL" id="BMVN01000070">
    <property type="protein sequence ID" value="GHA69538.1"/>
    <property type="molecule type" value="Genomic_DNA"/>
</dbReference>
<keyword evidence="2" id="KW-0238">DNA-binding</keyword>
<dbReference type="Pfam" id="PF12833">
    <property type="entry name" value="HTH_18"/>
    <property type="match status" value="1"/>
</dbReference>
<dbReference type="Gene3D" id="1.10.10.60">
    <property type="entry name" value="Homeodomain-like"/>
    <property type="match status" value="1"/>
</dbReference>
<dbReference type="InterPro" id="IPR018060">
    <property type="entry name" value="HTH_AraC"/>
</dbReference>
<organism evidence="5 6">
    <name type="scientific">Streptomyces canarius</name>
    <dbReference type="NCBI Taxonomy" id="285453"/>
    <lineage>
        <taxon>Bacteria</taxon>
        <taxon>Bacillati</taxon>
        <taxon>Actinomycetota</taxon>
        <taxon>Actinomycetes</taxon>
        <taxon>Kitasatosporales</taxon>
        <taxon>Streptomycetaceae</taxon>
        <taxon>Streptomyces</taxon>
    </lineage>
</organism>
<evidence type="ECO:0000256" key="3">
    <source>
        <dbReference type="ARBA" id="ARBA00023163"/>
    </source>
</evidence>
<keyword evidence="3" id="KW-0804">Transcription</keyword>
<gene>
    <name evidence="5" type="ORF">GCM10010345_86290</name>
</gene>
<keyword evidence="1" id="KW-0805">Transcription regulation</keyword>
<evidence type="ECO:0000256" key="1">
    <source>
        <dbReference type="ARBA" id="ARBA00023015"/>
    </source>
</evidence>
<dbReference type="Pfam" id="PF14525">
    <property type="entry name" value="AraC_binding_2"/>
    <property type="match status" value="1"/>
</dbReference>
<dbReference type="PANTHER" id="PTHR46796">
    <property type="entry name" value="HTH-TYPE TRANSCRIPTIONAL ACTIVATOR RHAS-RELATED"/>
    <property type="match status" value="1"/>
</dbReference>
<dbReference type="InterPro" id="IPR050204">
    <property type="entry name" value="AraC_XylS_family_regulators"/>
</dbReference>
<feature type="domain" description="HTH araC/xylS-type" evidence="4">
    <location>
        <begin position="213"/>
        <end position="314"/>
    </location>
</feature>
<dbReference type="PANTHER" id="PTHR46796:SF6">
    <property type="entry name" value="ARAC SUBFAMILY"/>
    <property type="match status" value="1"/>
</dbReference>
<dbReference type="SUPFAM" id="SSF46689">
    <property type="entry name" value="Homeodomain-like"/>
    <property type="match status" value="1"/>
</dbReference>
<proteinExistence type="predicted"/>
<comment type="caution">
    <text evidence="5">The sequence shown here is derived from an EMBL/GenBank/DDBJ whole genome shotgun (WGS) entry which is preliminary data.</text>
</comment>
<dbReference type="RefSeq" id="WP_189894690.1">
    <property type="nucleotide sequence ID" value="NZ_BMVN01000070.1"/>
</dbReference>
<reference evidence="6" key="1">
    <citation type="journal article" date="2019" name="Int. J. Syst. Evol. Microbiol.">
        <title>The Global Catalogue of Microorganisms (GCM) 10K type strain sequencing project: providing services to taxonomists for standard genome sequencing and annotation.</title>
        <authorList>
            <consortium name="The Broad Institute Genomics Platform"/>
            <consortium name="The Broad Institute Genome Sequencing Center for Infectious Disease"/>
            <person name="Wu L."/>
            <person name="Ma J."/>
        </authorList>
    </citation>
    <scope>NUCLEOTIDE SEQUENCE [LARGE SCALE GENOMIC DNA]</scope>
    <source>
        <strain evidence="6">JCM 4733</strain>
    </source>
</reference>
<dbReference type="InterPro" id="IPR009057">
    <property type="entry name" value="Homeodomain-like_sf"/>
</dbReference>
<keyword evidence="6" id="KW-1185">Reference proteome</keyword>
<evidence type="ECO:0000313" key="5">
    <source>
        <dbReference type="EMBL" id="GHA69538.1"/>
    </source>
</evidence>
<dbReference type="SMART" id="SM00342">
    <property type="entry name" value="HTH_ARAC"/>
    <property type="match status" value="1"/>
</dbReference>
<sequence>MSPVLTTALVPDEQKGAYWRDALGRALVPVNVVPYKETGFRGRIVTDRIGGLRVTTVEADAQQVRRTAAHIQRSPEPFVAVGVQTTGRTVLAQNGHEGTAGPDDLFVYGTARPCLMDNPEPFSLRVVYIPRRMLALTDDELDSVMGTVMDTGRGCAAVLKPFLLTVVASAHKYLPSASGGLANSLVDLFSTLVAEQMEAQAHGDGGTANFLVARVREFIDQNLGDPALSPESVARAHNISVRYLHRIFQDEGITVSRLIQRRRLEKCARELARGGRTTPTVSAVAQRWGFVNPTHFSRAFRGAYGLSPREWRSARLQAWQDDAPQRVGTRKGA</sequence>
<dbReference type="PRINTS" id="PR00032">
    <property type="entry name" value="HTHARAC"/>
</dbReference>
<dbReference type="InterPro" id="IPR020449">
    <property type="entry name" value="Tscrpt_reg_AraC-type_HTH"/>
</dbReference>
<dbReference type="InterPro" id="IPR035418">
    <property type="entry name" value="AraC-bd_2"/>
</dbReference>
<evidence type="ECO:0000259" key="4">
    <source>
        <dbReference type="PROSITE" id="PS01124"/>
    </source>
</evidence>
<accession>A0ABQ3DFZ8</accession>
<dbReference type="Proteomes" id="UP000653644">
    <property type="component" value="Unassembled WGS sequence"/>
</dbReference>
<name>A0ABQ3DFZ8_9ACTN</name>
<dbReference type="PROSITE" id="PS01124">
    <property type="entry name" value="HTH_ARAC_FAMILY_2"/>
    <property type="match status" value="1"/>
</dbReference>